<dbReference type="EMBL" id="FOKA01000010">
    <property type="protein sequence ID" value="SFB22816.1"/>
    <property type="molecule type" value="Genomic_DNA"/>
</dbReference>
<dbReference type="Proteomes" id="UP000199012">
    <property type="component" value="Unassembled WGS sequence"/>
</dbReference>
<keyword evidence="9" id="KW-1185">Reference proteome</keyword>
<evidence type="ECO:0000256" key="1">
    <source>
        <dbReference type="ARBA" id="ARBA00004651"/>
    </source>
</evidence>
<dbReference type="InterPro" id="IPR032808">
    <property type="entry name" value="DoxX"/>
</dbReference>
<feature type="transmembrane region" description="Helical" evidence="7">
    <location>
        <begin position="68"/>
        <end position="93"/>
    </location>
</feature>
<protein>
    <submittedName>
        <fullName evidence="8">Putative oxidoreductase</fullName>
    </submittedName>
</protein>
<proteinExistence type="inferred from homology"/>
<evidence type="ECO:0000313" key="9">
    <source>
        <dbReference type="Proteomes" id="UP000199012"/>
    </source>
</evidence>
<name>A0A1I0ZCF2_9CELL</name>
<reference evidence="8 9" key="1">
    <citation type="submission" date="2016-10" db="EMBL/GenBank/DDBJ databases">
        <authorList>
            <person name="de Groot N.N."/>
        </authorList>
    </citation>
    <scope>NUCLEOTIDE SEQUENCE [LARGE SCALE GENOMIC DNA]</scope>
    <source>
        <strain evidence="8 9">CGMCC 4.6945</strain>
    </source>
</reference>
<evidence type="ECO:0000256" key="6">
    <source>
        <dbReference type="ARBA" id="ARBA00023136"/>
    </source>
</evidence>
<comment type="subcellular location">
    <subcellularLocation>
        <location evidence="1">Cell membrane</location>
        <topology evidence="1">Multi-pass membrane protein</topology>
    </subcellularLocation>
</comment>
<evidence type="ECO:0000256" key="7">
    <source>
        <dbReference type="SAM" id="Phobius"/>
    </source>
</evidence>
<sequence length="146" mass="14755">MHLPVPVRDLVLLLARVAVGVVFVAHGLQKLVTNGIDGTAGFFSSVGVPAAEVAAWVSAVVELVGGALLVVGLAVPVAGLLLALQMLGAYVFVHAGNGLFVDDGGFELVLVLAAASLLLAAVGGGRWSLDAALLGRRRGRDRALVG</sequence>
<dbReference type="PANTHER" id="PTHR33452:SF1">
    <property type="entry name" value="INNER MEMBRANE PROTEIN YPHA-RELATED"/>
    <property type="match status" value="1"/>
</dbReference>
<evidence type="ECO:0000256" key="4">
    <source>
        <dbReference type="ARBA" id="ARBA00022692"/>
    </source>
</evidence>
<feature type="transmembrane region" description="Helical" evidence="7">
    <location>
        <begin position="40"/>
        <end position="61"/>
    </location>
</feature>
<comment type="similarity">
    <text evidence="2">Belongs to the DoxX family.</text>
</comment>
<dbReference type="GO" id="GO:0005886">
    <property type="term" value="C:plasma membrane"/>
    <property type="evidence" value="ECO:0007669"/>
    <property type="project" value="UniProtKB-SubCell"/>
</dbReference>
<evidence type="ECO:0000256" key="5">
    <source>
        <dbReference type="ARBA" id="ARBA00022989"/>
    </source>
</evidence>
<evidence type="ECO:0000256" key="3">
    <source>
        <dbReference type="ARBA" id="ARBA00022475"/>
    </source>
</evidence>
<dbReference type="InterPro" id="IPR051907">
    <property type="entry name" value="DoxX-like_oxidoreductase"/>
</dbReference>
<gene>
    <name evidence="8" type="ORF">SAMN05421867_11097</name>
</gene>
<dbReference type="AlphaFoldDB" id="A0A1I0ZCF2"/>
<feature type="transmembrane region" description="Helical" evidence="7">
    <location>
        <begin position="7"/>
        <end position="28"/>
    </location>
</feature>
<keyword evidence="3" id="KW-1003">Cell membrane</keyword>
<evidence type="ECO:0000256" key="2">
    <source>
        <dbReference type="ARBA" id="ARBA00006679"/>
    </source>
</evidence>
<keyword evidence="5 7" id="KW-1133">Transmembrane helix</keyword>
<accession>A0A1I0ZCF2</accession>
<keyword evidence="4 7" id="KW-0812">Transmembrane</keyword>
<dbReference type="PANTHER" id="PTHR33452">
    <property type="entry name" value="OXIDOREDUCTASE CATD-RELATED"/>
    <property type="match status" value="1"/>
</dbReference>
<feature type="transmembrane region" description="Helical" evidence="7">
    <location>
        <begin position="105"/>
        <end position="129"/>
    </location>
</feature>
<dbReference type="RefSeq" id="WP_090033375.1">
    <property type="nucleotide sequence ID" value="NZ_BONM01000039.1"/>
</dbReference>
<dbReference type="Pfam" id="PF07681">
    <property type="entry name" value="DoxX"/>
    <property type="match status" value="1"/>
</dbReference>
<keyword evidence="6 7" id="KW-0472">Membrane</keyword>
<evidence type="ECO:0000313" key="8">
    <source>
        <dbReference type="EMBL" id="SFB22816.1"/>
    </source>
</evidence>
<organism evidence="8 9">
    <name type="scientific">Cellulomonas marina</name>
    <dbReference type="NCBI Taxonomy" id="988821"/>
    <lineage>
        <taxon>Bacteria</taxon>
        <taxon>Bacillati</taxon>
        <taxon>Actinomycetota</taxon>
        <taxon>Actinomycetes</taxon>
        <taxon>Micrococcales</taxon>
        <taxon>Cellulomonadaceae</taxon>
        <taxon>Cellulomonas</taxon>
    </lineage>
</organism>